<dbReference type="Proteomes" id="UP000022910">
    <property type="component" value="Unassembled WGS sequence"/>
</dbReference>
<dbReference type="EMBL" id="JEMT01027402">
    <property type="protein sequence ID" value="EXX57340.1"/>
    <property type="molecule type" value="Genomic_DNA"/>
</dbReference>
<dbReference type="HOGENOM" id="CLU_2321617_0_0_1"/>
<comment type="caution">
    <text evidence="1">The sequence shown here is derived from an EMBL/GenBank/DDBJ whole genome shotgun (WGS) entry which is preliminary data.</text>
</comment>
<gene>
    <name evidence="1" type="ORF">RirG_208090</name>
</gene>
<proteinExistence type="predicted"/>
<dbReference type="AlphaFoldDB" id="A0A015ISU2"/>
<keyword evidence="2" id="KW-1185">Reference proteome</keyword>
<evidence type="ECO:0000313" key="2">
    <source>
        <dbReference type="Proteomes" id="UP000022910"/>
    </source>
</evidence>
<protein>
    <submittedName>
        <fullName evidence="1">Uncharacterized protein</fullName>
    </submittedName>
</protein>
<reference evidence="1 2" key="1">
    <citation type="submission" date="2014-02" db="EMBL/GenBank/DDBJ databases">
        <title>Single nucleus genome sequencing reveals high similarity among nuclei of an endomycorrhizal fungus.</title>
        <authorList>
            <person name="Lin K."/>
            <person name="Geurts R."/>
            <person name="Zhang Z."/>
            <person name="Limpens E."/>
            <person name="Saunders D.G."/>
            <person name="Mu D."/>
            <person name="Pang E."/>
            <person name="Cao H."/>
            <person name="Cha H."/>
            <person name="Lin T."/>
            <person name="Zhou Q."/>
            <person name="Shang Y."/>
            <person name="Li Y."/>
            <person name="Ivanov S."/>
            <person name="Sharma T."/>
            <person name="Velzen R.V."/>
            <person name="Ruijter N.D."/>
            <person name="Aanen D.K."/>
            <person name="Win J."/>
            <person name="Kamoun S."/>
            <person name="Bisseling T."/>
            <person name="Huang S."/>
        </authorList>
    </citation>
    <scope>NUCLEOTIDE SEQUENCE [LARGE SCALE GENOMIC DNA]</scope>
    <source>
        <strain evidence="2">DAOM197198w</strain>
    </source>
</reference>
<evidence type="ECO:0000313" key="1">
    <source>
        <dbReference type="EMBL" id="EXX57340.1"/>
    </source>
</evidence>
<organism evidence="1 2">
    <name type="scientific">Rhizophagus irregularis (strain DAOM 197198w)</name>
    <name type="common">Glomus intraradices</name>
    <dbReference type="NCBI Taxonomy" id="1432141"/>
    <lineage>
        <taxon>Eukaryota</taxon>
        <taxon>Fungi</taxon>
        <taxon>Fungi incertae sedis</taxon>
        <taxon>Mucoromycota</taxon>
        <taxon>Glomeromycotina</taxon>
        <taxon>Glomeromycetes</taxon>
        <taxon>Glomerales</taxon>
        <taxon>Glomeraceae</taxon>
        <taxon>Rhizophagus</taxon>
    </lineage>
</organism>
<accession>A0A015ISU2</accession>
<sequence length="100" mass="11713">MRKHQNLKQISEFCTANQLCRMSSDMQPIIDHIRNRNFASQISYAECQPIIDHIRNLSEIWPKFGQFALLPICLISTSGYTGFLELKCLSKRNVLKYYQD</sequence>
<name>A0A015ISU2_RHIIW</name>